<evidence type="ECO:0008006" key="3">
    <source>
        <dbReference type="Google" id="ProtNLM"/>
    </source>
</evidence>
<dbReference type="AlphaFoldDB" id="A0AAV5SI09"/>
<dbReference type="PROSITE" id="PS51257">
    <property type="entry name" value="PROKAR_LIPOPROTEIN"/>
    <property type="match status" value="1"/>
</dbReference>
<reference evidence="1" key="1">
    <citation type="submission" date="2023-10" db="EMBL/GenBank/DDBJ databases">
        <title>Genome assembly of Pristionchus species.</title>
        <authorList>
            <person name="Yoshida K."/>
            <person name="Sommer R.J."/>
        </authorList>
    </citation>
    <scope>NUCLEOTIDE SEQUENCE</scope>
    <source>
        <strain evidence="1">RS0144</strain>
    </source>
</reference>
<dbReference type="Proteomes" id="UP001432027">
    <property type="component" value="Unassembled WGS sequence"/>
</dbReference>
<accession>A0AAV5SI09</accession>
<organism evidence="1 2">
    <name type="scientific">Pristionchus entomophagus</name>
    <dbReference type="NCBI Taxonomy" id="358040"/>
    <lineage>
        <taxon>Eukaryota</taxon>
        <taxon>Metazoa</taxon>
        <taxon>Ecdysozoa</taxon>
        <taxon>Nematoda</taxon>
        <taxon>Chromadorea</taxon>
        <taxon>Rhabditida</taxon>
        <taxon>Rhabditina</taxon>
        <taxon>Diplogasteromorpha</taxon>
        <taxon>Diplogasteroidea</taxon>
        <taxon>Neodiplogasteridae</taxon>
        <taxon>Pristionchus</taxon>
    </lineage>
</organism>
<gene>
    <name evidence="1" type="ORF">PENTCL1PPCAC_5111</name>
</gene>
<evidence type="ECO:0000313" key="2">
    <source>
        <dbReference type="Proteomes" id="UP001432027"/>
    </source>
</evidence>
<sequence>MGRKGSVFWRFAATFLSITACTFFCGSLSNPPLLINLLSVVNQMVEQALSLSLVALATSDERACRASMNISLMLQQ</sequence>
<dbReference type="EMBL" id="BTSX01000002">
    <property type="protein sequence ID" value="GMS82936.1"/>
    <property type="molecule type" value="Genomic_DNA"/>
</dbReference>
<name>A0AAV5SI09_9BILA</name>
<keyword evidence="2" id="KW-1185">Reference proteome</keyword>
<protein>
    <recommendedName>
        <fullName evidence="3">Secreted protein</fullName>
    </recommendedName>
</protein>
<evidence type="ECO:0000313" key="1">
    <source>
        <dbReference type="EMBL" id="GMS82936.1"/>
    </source>
</evidence>
<proteinExistence type="predicted"/>
<comment type="caution">
    <text evidence="1">The sequence shown here is derived from an EMBL/GenBank/DDBJ whole genome shotgun (WGS) entry which is preliminary data.</text>
</comment>